<feature type="region of interest" description="Disordered" evidence="1">
    <location>
        <begin position="1"/>
        <end position="80"/>
    </location>
</feature>
<comment type="caution">
    <text evidence="2">The sequence shown here is derived from an EMBL/GenBank/DDBJ whole genome shotgun (WGS) entry which is preliminary data.</text>
</comment>
<dbReference type="AlphaFoldDB" id="A0ABD2VUH4"/>
<dbReference type="Proteomes" id="UP001627154">
    <property type="component" value="Unassembled WGS sequence"/>
</dbReference>
<evidence type="ECO:0000313" key="2">
    <source>
        <dbReference type="EMBL" id="KAL3384308.1"/>
    </source>
</evidence>
<evidence type="ECO:0000256" key="1">
    <source>
        <dbReference type="SAM" id="MobiDB-lite"/>
    </source>
</evidence>
<proteinExistence type="predicted"/>
<feature type="compositionally biased region" description="Acidic residues" evidence="1">
    <location>
        <begin position="35"/>
        <end position="54"/>
    </location>
</feature>
<feature type="compositionally biased region" description="Acidic residues" evidence="1">
    <location>
        <begin position="68"/>
        <end position="78"/>
    </location>
</feature>
<organism evidence="2 3">
    <name type="scientific">Trichogramma kaykai</name>
    <dbReference type="NCBI Taxonomy" id="54128"/>
    <lineage>
        <taxon>Eukaryota</taxon>
        <taxon>Metazoa</taxon>
        <taxon>Ecdysozoa</taxon>
        <taxon>Arthropoda</taxon>
        <taxon>Hexapoda</taxon>
        <taxon>Insecta</taxon>
        <taxon>Pterygota</taxon>
        <taxon>Neoptera</taxon>
        <taxon>Endopterygota</taxon>
        <taxon>Hymenoptera</taxon>
        <taxon>Apocrita</taxon>
        <taxon>Proctotrupomorpha</taxon>
        <taxon>Chalcidoidea</taxon>
        <taxon>Trichogrammatidae</taxon>
        <taxon>Trichogramma</taxon>
    </lineage>
</organism>
<accession>A0ABD2VUH4</accession>
<keyword evidence="3" id="KW-1185">Reference proteome</keyword>
<gene>
    <name evidence="2" type="ORF">TKK_019906</name>
</gene>
<sequence length="107" mass="12227">MKKTVGQNLQDEESTPDRKIRPRQRNPQEYQEGQGDLESEAFGEASGEETDNESEQNYPEIDVNTPSGDEEEEDDGDDTEKIPAAWVLQINKLKFVEQLLKILLFIT</sequence>
<protein>
    <submittedName>
        <fullName evidence="2">Uncharacterized protein</fullName>
    </submittedName>
</protein>
<dbReference type="EMBL" id="JBJJXI010000175">
    <property type="protein sequence ID" value="KAL3384308.1"/>
    <property type="molecule type" value="Genomic_DNA"/>
</dbReference>
<name>A0ABD2VUH4_9HYME</name>
<reference evidence="2 3" key="1">
    <citation type="journal article" date="2024" name="bioRxiv">
        <title>A reference genome for Trichogramma kaykai: A tiny desert-dwelling parasitoid wasp with competing sex-ratio distorters.</title>
        <authorList>
            <person name="Culotta J."/>
            <person name="Lindsey A.R."/>
        </authorList>
    </citation>
    <scope>NUCLEOTIDE SEQUENCE [LARGE SCALE GENOMIC DNA]</scope>
    <source>
        <strain evidence="2 3">KSX58</strain>
    </source>
</reference>
<evidence type="ECO:0000313" key="3">
    <source>
        <dbReference type="Proteomes" id="UP001627154"/>
    </source>
</evidence>